<keyword evidence="4" id="KW-0175">Coiled coil</keyword>
<dbReference type="EMBL" id="DS234608">
    <property type="protein sequence ID" value="EDS34545.1"/>
    <property type="molecule type" value="Genomic_DNA"/>
</dbReference>
<gene>
    <name evidence="6" type="primary">6054690</name>
    <name evidence="5" type="ORF">CpipJ_CPIJ020283</name>
</gene>
<keyword evidence="3" id="KW-0472">Membrane</keyword>
<organism>
    <name type="scientific">Culex quinquefasciatus</name>
    <name type="common">Southern house mosquito</name>
    <name type="synonym">Culex pungens</name>
    <dbReference type="NCBI Taxonomy" id="7176"/>
    <lineage>
        <taxon>Eukaryota</taxon>
        <taxon>Metazoa</taxon>
        <taxon>Ecdysozoa</taxon>
        <taxon>Arthropoda</taxon>
        <taxon>Hexapoda</taxon>
        <taxon>Insecta</taxon>
        <taxon>Pterygota</taxon>
        <taxon>Neoptera</taxon>
        <taxon>Endopterygota</taxon>
        <taxon>Diptera</taxon>
        <taxon>Nematocera</taxon>
        <taxon>Culicoidea</taxon>
        <taxon>Culicidae</taxon>
        <taxon>Culicinae</taxon>
        <taxon>Culicini</taxon>
        <taxon>Culex</taxon>
        <taxon>Culex</taxon>
    </lineage>
</organism>
<dbReference type="GO" id="GO:0016020">
    <property type="term" value="C:membrane"/>
    <property type="evidence" value="ECO:0007669"/>
    <property type="project" value="UniProtKB-SubCell"/>
</dbReference>
<evidence type="ECO:0000313" key="7">
    <source>
        <dbReference type="Proteomes" id="UP000002320"/>
    </source>
</evidence>
<dbReference type="PANTHER" id="PTHR28664:SF4">
    <property type="entry name" value="TIGHT JUNCTION-ASSOCIATED PROTEIN 1"/>
    <property type="match status" value="1"/>
</dbReference>
<dbReference type="PANTHER" id="PTHR28664">
    <property type="entry name" value="TIGHT JUNCTION-ASSOCIATED PROTEIN 1"/>
    <property type="match status" value="1"/>
</dbReference>
<keyword evidence="7" id="KW-1185">Reference proteome</keyword>
<dbReference type="KEGG" id="cqu:CpipJ_CPIJ020283"/>
<feature type="coiled-coil region" evidence="4">
    <location>
        <begin position="108"/>
        <end position="216"/>
    </location>
</feature>
<dbReference type="EnsemblMetazoa" id="CPIJ020283-RA">
    <property type="protein sequence ID" value="CPIJ020283-PA"/>
    <property type="gene ID" value="CPIJ020283"/>
</dbReference>
<dbReference type="eggNOG" id="ENOG502QRZ1">
    <property type="taxonomic scope" value="Eukaryota"/>
</dbReference>
<dbReference type="OrthoDB" id="10068192at2759"/>
<reference evidence="6" key="2">
    <citation type="submission" date="2020-05" db="UniProtKB">
        <authorList>
            <consortium name="EnsemblMetazoa"/>
        </authorList>
    </citation>
    <scope>IDENTIFICATION</scope>
    <source>
        <strain evidence="6">JHB</strain>
    </source>
</reference>
<dbReference type="InterPro" id="IPR043441">
    <property type="entry name" value="Tjap1/BEGAIN"/>
</dbReference>
<proteinExistence type="predicted"/>
<evidence type="ECO:0000313" key="5">
    <source>
        <dbReference type="EMBL" id="EDS34545.1"/>
    </source>
</evidence>
<dbReference type="STRING" id="7176.B0XLP2"/>
<protein>
    <recommendedName>
        <fullName evidence="8">Tight junction-associated protein 1</fullName>
    </recommendedName>
</protein>
<evidence type="ECO:0000256" key="4">
    <source>
        <dbReference type="SAM" id="Coils"/>
    </source>
</evidence>
<dbReference type="Proteomes" id="UP000002320">
    <property type="component" value="Unassembled WGS sequence"/>
</dbReference>
<dbReference type="AlphaFoldDB" id="B0XLP2"/>
<reference evidence="5" key="1">
    <citation type="submission" date="2007-03" db="EMBL/GenBank/DDBJ databases">
        <title>Annotation of Culex pipiens quinquefasciatus.</title>
        <authorList>
            <consortium name="The Broad Institute Genome Sequencing Platform"/>
            <person name="Atkinson P.W."/>
            <person name="Hemingway J."/>
            <person name="Christensen B.M."/>
            <person name="Higgs S."/>
            <person name="Kodira C."/>
            <person name="Hannick L."/>
            <person name="Megy K."/>
            <person name="O'Leary S."/>
            <person name="Pearson M."/>
            <person name="Haas B.J."/>
            <person name="Mauceli E."/>
            <person name="Wortman J.R."/>
            <person name="Lee N.H."/>
            <person name="Guigo R."/>
            <person name="Stanke M."/>
            <person name="Alvarado L."/>
            <person name="Amedeo P."/>
            <person name="Antoine C.H."/>
            <person name="Arensburger P."/>
            <person name="Bidwell S.L."/>
            <person name="Crawford M."/>
            <person name="Camaro F."/>
            <person name="Devon K."/>
            <person name="Engels R."/>
            <person name="Hammond M."/>
            <person name="Howarth C."/>
            <person name="Koehrsen M."/>
            <person name="Lawson D."/>
            <person name="Montgomery P."/>
            <person name="Nene V."/>
            <person name="Nusbaum C."/>
            <person name="Puiu D."/>
            <person name="Romero-Severson J."/>
            <person name="Severson D.W."/>
            <person name="Shumway M."/>
            <person name="Sisk P."/>
            <person name="Stolte C."/>
            <person name="Zeng Q."/>
            <person name="Eisenstadt E."/>
            <person name="Fraser-Liggett C."/>
            <person name="Strausberg R."/>
            <person name="Galagan J."/>
            <person name="Birren B."/>
            <person name="Collins F.H."/>
        </authorList>
    </citation>
    <scope>NUCLEOTIDE SEQUENCE [LARGE SCALE GENOMIC DNA]</scope>
    <source>
        <strain evidence="5">JHB</strain>
    </source>
</reference>
<evidence type="ECO:0000256" key="1">
    <source>
        <dbReference type="ARBA" id="ARBA00004170"/>
    </source>
</evidence>
<dbReference type="InParanoid" id="B0XLP2"/>
<evidence type="ECO:0000256" key="3">
    <source>
        <dbReference type="ARBA" id="ARBA00023136"/>
    </source>
</evidence>
<keyword evidence="2" id="KW-0597">Phosphoprotein</keyword>
<evidence type="ECO:0000256" key="2">
    <source>
        <dbReference type="ARBA" id="ARBA00022553"/>
    </source>
</evidence>
<comment type="subcellular location">
    <subcellularLocation>
        <location evidence="1">Membrane</location>
        <topology evidence="1">Peripheral membrane protein</topology>
    </subcellularLocation>
</comment>
<evidence type="ECO:0000313" key="6">
    <source>
        <dbReference type="EnsemblMetazoa" id="CPIJ020283-PA"/>
    </source>
</evidence>
<name>B0XLP2_CULQU</name>
<dbReference type="VEuPathDB" id="VectorBase:CQUJHB004156"/>
<dbReference type="HOGENOM" id="CLU_1148174_0_0_1"/>
<dbReference type="VEuPathDB" id="VectorBase:CPIJ020283"/>
<accession>B0XLP2</accession>
<evidence type="ECO:0008006" key="8">
    <source>
        <dbReference type="Google" id="ProtNLM"/>
    </source>
</evidence>
<sequence length="242" mass="26949">MSVYGVYGISSTLYNPLAATPTVFAVRLFSTRSFFVWLPKLLPKLLPASAEKSTVNHNIYGDLGASLIVFFSFHSGLASGTSLVPPGRARPVCVQICENCDVHLQAEIEGLKNALADKHSQLVAMENACLVESDRQVELEDSIIAWQDKYERLYESHKRVQKVNQNLEDKLLKLVDRNAGERAQLTSDVATLSVRLAQANYNVQSLKREINAKHANEHPYLAKMLKADPDPQSSAYCKMENN</sequence>